<evidence type="ECO:0000313" key="2">
    <source>
        <dbReference type="Proteomes" id="UP000031465"/>
    </source>
</evidence>
<dbReference type="PANTHER" id="PTHR42866">
    <property type="entry name" value="3-DEOXY-MANNO-OCTULOSONATE CYTIDYLYLTRANSFERASE"/>
    <property type="match status" value="1"/>
</dbReference>
<dbReference type="SUPFAM" id="SSF53448">
    <property type="entry name" value="Nucleotide-diphospho-sugar transferases"/>
    <property type="match status" value="1"/>
</dbReference>
<dbReference type="Gene3D" id="3.90.550.10">
    <property type="entry name" value="Spore Coat Polysaccharide Biosynthesis Protein SpsA, Chain A"/>
    <property type="match status" value="1"/>
</dbReference>
<evidence type="ECO:0008006" key="3">
    <source>
        <dbReference type="Google" id="ProtNLM"/>
    </source>
</evidence>
<name>A0A0C1JMP1_9BACT</name>
<proteinExistence type="predicted"/>
<dbReference type="Proteomes" id="UP000031465">
    <property type="component" value="Unassembled WGS sequence"/>
</dbReference>
<dbReference type="InterPro" id="IPR003329">
    <property type="entry name" value="Cytidylyl_trans"/>
</dbReference>
<dbReference type="RefSeq" id="WP_039358306.1">
    <property type="nucleotide sequence ID" value="NZ_JSAN01000069.1"/>
</dbReference>
<dbReference type="PANTHER" id="PTHR42866:SF1">
    <property type="entry name" value="SPORE COAT POLYSACCHARIDE BIOSYNTHESIS PROTEIN SPSF"/>
    <property type="match status" value="1"/>
</dbReference>
<dbReference type="CDD" id="cd02518">
    <property type="entry name" value="GT2_SpsF"/>
    <property type="match status" value="1"/>
</dbReference>
<evidence type="ECO:0000313" key="1">
    <source>
        <dbReference type="EMBL" id="KIC71831.1"/>
    </source>
</evidence>
<accession>A0A0C1JMP1</accession>
<dbReference type="AlphaFoldDB" id="A0A0C1JMP1"/>
<dbReference type="GO" id="GO:0005829">
    <property type="term" value="C:cytosol"/>
    <property type="evidence" value="ECO:0007669"/>
    <property type="project" value="TreeGrafter"/>
</dbReference>
<dbReference type="PATRIC" id="fig|362787.3.peg.1083"/>
<organism evidence="1 2">
    <name type="scientific">Candidatus Protochlamydia amoebophila</name>
    <dbReference type="NCBI Taxonomy" id="362787"/>
    <lineage>
        <taxon>Bacteria</taxon>
        <taxon>Pseudomonadati</taxon>
        <taxon>Chlamydiota</taxon>
        <taxon>Chlamydiia</taxon>
        <taxon>Parachlamydiales</taxon>
        <taxon>Parachlamydiaceae</taxon>
        <taxon>Candidatus Protochlamydia</taxon>
    </lineage>
</organism>
<dbReference type="EMBL" id="JSAN01000069">
    <property type="protein sequence ID" value="KIC71831.1"/>
    <property type="molecule type" value="Genomic_DNA"/>
</dbReference>
<dbReference type="Pfam" id="PF02348">
    <property type="entry name" value="CTP_transf_3"/>
    <property type="match status" value="1"/>
</dbReference>
<reference evidence="1 2" key="1">
    <citation type="journal article" date="2014" name="Mol. Biol. Evol.">
        <title>Massive expansion of Ubiquitination-related gene families within the Chlamydiae.</title>
        <authorList>
            <person name="Domman D."/>
            <person name="Collingro A."/>
            <person name="Lagkouvardos I."/>
            <person name="Gehre L."/>
            <person name="Weinmaier T."/>
            <person name="Rattei T."/>
            <person name="Subtil A."/>
            <person name="Horn M."/>
        </authorList>
    </citation>
    <scope>NUCLEOTIDE SEQUENCE [LARGE SCALE GENOMIC DNA]</scope>
    <source>
        <strain evidence="1 2">EI2</strain>
    </source>
</reference>
<gene>
    <name evidence="1" type="ORF">DB44_CW00040</name>
</gene>
<comment type="caution">
    <text evidence="1">The sequence shown here is derived from an EMBL/GenBank/DDBJ whole genome shotgun (WGS) entry which is preliminary data.</text>
</comment>
<dbReference type="InterPro" id="IPR029044">
    <property type="entry name" value="Nucleotide-diphossugar_trans"/>
</dbReference>
<sequence>MRTEIFVQARMGSTRLPGKVLKPVLDKPLLGYLLERLKDVKEVDEIVILSTTNSQDDVIEAYCQQLGIFCFRGSENDVLERYYQAALIRKVDVVVRITADCPLIDPDIIDQVVGLFKKEIFQYDYISNSFERTFPRGLDVEVFTFEALQTAFKMATSLIQKEHVTPFIYQNPDLFKLKNIAHHPSLHLYRWTVDTPEDFELIKLILENLYPHCPKFRLNDILHLLSLNPEWNLINAHIKQKTIY</sequence>
<protein>
    <recommendedName>
        <fullName evidence="3">Acylneuraminate cytidylyltransferase</fullName>
    </recommendedName>
</protein>